<dbReference type="AlphaFoldDB" id="A0AA39Q182"/>
<evidence type="ECO:0000313" key="1">
    <source>
        <dbReference type="EMBL" id="KAK0493775.1"/>
    </source>
</evidence>
<proteinExistence type="predicted"/>
<protein>
    <submittedName>
        <fullName evidence="1">Uncharacterized protein</fullName>
    </submittedName>
</protein>
<comment type="caution">
    <text evidence="1">The sequence shown here is derived from an EMBL/GenBank/DDBJ whole genome shotgun (WGS) entry which is preliminary data.</text>
</comment>
<dbReference type="EMBL" id="JAUEPU010000023">
    <property type="protein sequence ID" value="KAK0493775.1"/>
    <property type="molecule type" value="Genomic_DNA"/>
</dbReference>
<sequence length="247" mass="26670">MQIFRILNAPVALLSSRNISKTRLLGMWVKNVGLVPQDDACETFTIMGPHGMATVVVSVEVVYDGLVVSVIGSDVEDAYYRLFDSSSYQAYTQRGSASPTDSSSALNTLDPAARLELASDSCAFPNASGIQETSTSNDGPRTDHQDVTGNAILYDNAPGEGCTQDVHADDIMDVDFSTAVLQLNGMVFGHRSRGSWPSIFDLDVESLHIELFSHGIDFSCLCDEAVFKLDASVSSQMLTETGFLKHV</sequence>
<accession>A0AA39Q182</accession>
<gene>
    <name evidence="1" type="ORF">EDD18DRAFT_1356245</name>
</gene>
<organism evidence="1 2">
    <name type="scientific">Armillaria luteobubalina</name>
    <dbReference type="NCBI Taxonomy" id="153913"/>
    <lineage>
        <taxon>Eukaryota</taxon>
        <taxon>Fungi</taxon>
        <taxon>Dikarya</taxon>
        <taxon>Basidiomycota</taxon>
        <taxon>Agaricomycotina</taxon>
        <taxon>Agaricomycetes</taxon>
        <taxon>Agaricomycetidae</taxon>
        <taxon>Agaricales</taxon>
        <taxon>Marasmiineae</taxon>
        <taxon>Physalacriaceae</taxon>
        <taxon>Armillaria</taxon>
    </lineage>
</organism>
<evidence type="ECO:0000313" key="2">
    <source>
        <dbReference type="Proteomes" id="UP001175228"/>
    </source>
</evidence>
<reference evidence="1" key="1">
    <citation type="submission" date="2023-06" db="EMBL/GenBank/DDBJ databases">
        <authorList>
            <consortium name="Lawrence Berkeley National Laboratory"/>
            <person name="Ahrendt S."/>
            <person name="Sahu N."/>
            <person name="Indic B."/>
            <person name="Wong-Bajracharya J."/>
            <person name="Merenyi Z."/>
            <person name="Ke H.-M."/>
            <person name="Monk M."/>
            <person name="Kocsube S."/>
            <person name="Drula E."/>
            <person name="Lipzen A."/>
            <person name="Balint B."/>
            <person name="Henrissat B."/>
            <person name="Andreopoulos B."/>
            <person name="Martin F.M."/>
            <person name="Harder C.B."/>
            <person name="Rigling D."/>
            <person name="Ford K.L."/>
            <person name="Foster G.D."/>
            <person name="Pangilinan J."/>
            <person name="Papanicolaou A."/>
            <person name="Barry K."/>
            <person name="LaButti K."/>
            <person name="Viragh M."/>
            <person name="Koriabine M."/>
            <person name="Yan M."/>
            <person name="Riley R."/>
            <person name="Champramary S."/>
            <person name="Plett K.L."/>
            <person name="Tsai I.J."/>
            <person name="Slot J."/>
            <person name="Sipos G."/>
            <person name="Plett J."/>
            <person name="Nagy L.G."/>
            <person name="Grigoriev I.V."/>
        </authorList>
    </citation>
    <scope>NUCLEOTIDE SEQUENCE</scope>
    <source>
        <strain evidence="1">HWK02</strain>
    </source>
</reference>
<name>A0AA39Q182_9AGAR</name>
<keyword evidence="2" id="KW-1185">Reference proteome</keyword>
<dbReference type="Proteomes" id="UP001175228">
    <property type="component" value="Unassembled WGS sequence"/>
</dbReference>